<organism evidence="2 3">
    <name type="scientific">Phaseolus angularis</name>
    <name type="common">Azuki bean</name>
    <name type="synonym">Vigna angularis</name>
    <dbReference type="NCBI Taxonomy" id="3914"/>
    <lineage>
        <taxon>Eukaryota</taxon>
        <taxon>Viridiplantae</taxon>
        <taxon>Streptophyta</taxon>
        <taxon>Embryophyta</taxon>
        <taxon>Tracheophyta</taxon>
        <taxon>Spermatophyta</taxon>
        <taxon>Magnoliopsida</taxon>
        <taxon>eudicotyledons</taxon>
        <taxon>Gunneridae</taxon>
        <taxon>Pentapetalae</taxon>
        <taxon>rosids</taxon>
        <taxon>fabids</taxon>
        <taxon>Fabales</taxon>
        <taxon>Fabaceae</taxon>
        <taxon>Papilionoideae</taxon>
        <taxon>50 kb inversion clade</taxon>
        <taxon>NPAAA clade</taxon>
        <taxon>indigoferoid/millettioid clade</taxon>
        <taxon>Phaseoleae</taxon>
        <taxon>Vigna</taxon>
    </lineage>
</organism>
<reference evidence="3" key="1">
    <citation type="journal article" date="2015" name="Proc. Natl. Acad. Sci. U.S.A.">
        <title>Genome sequencing of adzuki bean (Vigna angularis) provides insight into high starch and low fat accumulation and domestication.</title>
        <authorList>
            <person name="Yang K."/>
            <person name="Tian Z."/>
            <person name="Chen C."/>
            <person name="Luo L."/>
            <person name="Zhao B."/>
            <person name="Wang Z."/>
            <person name="Yu L."/>
            <person name="Li Y."/>
            <person name="Sun Y."/>
            <person name="Li W."/>
            <person name="Chen Y."/>
            <person name="Li Y."/>
            <person name="Zhang Y."/>
            <person name="Ai D."/>
            <person name="Zhao J."/>
            <person name="Shang C."/>
            <person name="Ma Y."/>
            <person name="Wu B."/>
            <person name="Wang M."/>
            <person name="Gao L."/>
            <person name="Sun D."/>
            <person name="Zhang P."/>
            <person name="Guo F."/>
            <person name="Wang W."/>
            <person name="Li Y."/>
            <person name="Wang J."/>
            <person name="Varshney R.K."/>
            <person name="Wang J."/>
            <person name="Ling H.Q."/>
            <person name="Wan P."/>
        </authorList>
    </citation>
    <scope>NUCLEOTIDE SEQUENCE</scope>
    <source>
        <strain evidence="3">cv. Jingnong 6</strain>
    </source>
</reference>
<name>A0A0L9T3N3_PHAAN</name>
<dbReference type="AlphaFoldDB" id="A0A0L9T3N3"/>
<protein>
    <submittedName>
        <fullName evidence="2">Uncharacterized protein</fullName>
    </submittedName>
</protein>
<gene>
    <name evidence="2" type="ORF">LR48_Vigan53s000200</name>
</gene>
<evidence type="ECO:0000313" key="2">
    <source>
        <dbReference type="EMBL" id="KOM25187.1"/>
    </source>
</evidence>
<evidence type="ECO:0000256" key="1">
    <source>
        <dbReference type="SAM" id="MobiDB-lite"/>
    </source>
</evidence>
<proteinExistence type="predicted"/>
<feature type="region of interest" description="Disordered" evidence="1">
    <location>
        <begin position="51"/>
        <end position="86"/>
    </location>
</feature>
<feature type="region of interest" description="Disordered" evidence="1">
    <location>
        <begin position="1"/>
        <end position="21"/>
    </location>
</feature>
<feature type="compositionally biased region" description="Low complexity" evidence="1">
    <location>
        <begin position="70"/>
        <end position="86"/>
    </location>
</feature>
<dbReference type="Gramene" id="KOM25187">
    <property type="protein sequence ID" value="KOM25187"/>
    <property type="gene ID" value="LR48_Vigan53s000200"/>
</dbReference>
<accession>A0A0L9T3N3</accession>
<dbReference type="EMBL" id="KQ258255">
    <property type="protein sequence ID" value="KOM25187.1"/>
    <property type="molecule type" value="Genomic_DNA"/>
</dbReference>
<evidence type="ECO:0000313" key="3">
    <source>
        <dbReference type="Proteomes" id="UP000053144"/>
    </source>
</evidence>
<sequence length="86" mass="9365">MLQGTAADDTRRSNTIGPITRGMAKKLQDEYSPQGQILFAIFGWKIGEQEDVPNLPKHGEGNQNSAKSHLLLSFPSPSSFLPVKAV</sequence>
<dbReference type="Proteomes" id="UP000053144">
    <property type="component" value="Unassembled WGS sequence"/>
</dbReference>